<dbReference type="Pfam" id="PF13489">
    <property type="entry name" value="Methyltransf_23"/>
    <property type="match status" value="1"/>
</dbReference>
<dbReference type="SUPFAM" id="SSF53335">
    <property type="entry name" value="S-adenosyl-L-methionine-dependent methyltransferases"/>
    <property type="match status" value="1"/>
</dbReference>
<name>A0A2G9Z257_9BACT</name>
<organism evidence="1 2">
    <name type="scientific">Candidatus Nealsonbacteria bacterium CG23_combo_of_CG06-09_8_20_14_all_36_12</name>
    <dbReference type="NCBI Taxonomy" id="1974718"/>
    <lineage>
        <taxon>Bacteria</taxon>
        <taxon>Candidatus Nealsoniibacteriota</taxon>
    </lineage>
</organism>
<dbReference type="Gene3D" id="3.40.50.150">
    <property type="entry name" value="Vaccinia Virus protein VP39"/>
    <property type="match status" value="1"/>
</dbReference>
<gene>
    <name evidence="1" type="ORF">COX34_00900</name>
</gene>
<evidence type="ECO:0000313" key="2">
    <source>
        <dbReference type="Proteomes" id="UP000228681"/>
    </source>
</evidence>
<accession>A0A2G9Z257</accession>
<protein>
    <recommendedName>
        <fullName evidence="3">Methyltransferase type 11 domain-containing protein</fullName>
    </recommendedName>
</protein>
<dbReference type="AlphaFoldDB" id="A0A2G9Z257"/>
<dbReference type="PANTHER" id="PTHR43861:SF1">
    <property type="entry name" value="TRANS-ACONITATE 2-METHYLTRANSFERASE"/>
    <property type="match status" value="1"/>
</dbReference>
<dbReference type="Proteomes" id="UP000228681">
    <property type="component" value="Unassembled WGS sequence"/>
</dbReference>
<evidence type="ECO:0008006" key="3">
    <source>
        <dbReference type="Google" id="ProtNLM"/>
    </source>
</evidence>
<dbReference type="InterPro" id="IPR029063">
    <property type="entry name" value="SAM-dependent_MTases_sf"/>
</dbReference>
<dbReference type="PANTHER" id="PTHR43861">
    <property type="entry name" value="TRANS-ACONITATE 2-METHYLTRANSFERASE-RELATED"/>
    <property type="match status" value="1"/>
</dbReference>
<dbReference type="EMBL" id="PCRS01000015">
    <property type="protein sequence ID" value="PIP25033.1"/>
    <property type="molecule type" value="Genomic_DNA"/>
</dbReference>
<dbReference type="CDD" id="cd02440">
    <property type="entry name" value="AdoMet_MTases"/>
    <property type="match status" value="1"/>
</dbReference>
<comment type="caution">
    <text evidence="1">The sequence shown here is derived from an EMBL/GenBank/DDBJ whole genome shotgun (WGS) entry which is preliminary data.</text>
</comment>
<evidence type="ECO:0000313" key="1">
    <source>
        <dbReference type="EMBL" id="PIP25033.1"/>
    </source>
</evidence>
<reference evidence="1 2" key="1">
    <citation type="submission" date="2017-09" db="EMBL/GenBank/DDBJ databases">
        <title>Depth-based differentiation of microbial function through sediment-hosted aquifers and enrichment of novel symbionts in the deep terrestrial subsurface.</title>
        <authorList>
            <person name="Probst A.J."/>
            <person name="Ladd B."/>
            <person name="Jarett J.K."/>
            <person name="Geller-Mcgrath D.E."/>
            <person name="Sieber C.M."/>
            <person name="Emerson J.B."/>
            <person name="Anantharaman K."/>
            <person name="Thomas B.C."/>
            <person name="Malmstrom R."/>
            <person name="Stieglmeier M."/>
            <person name="Klingl A."/>
            <person name="Woyke T."/>
            <person name="Ryan C.M."/>
            <person name="Banfield J.F."/>
        </authorList>
    </citation>
    <scope>NUCLEOTIDE SEQUENCE [LARGE SCALE GENOMIC DNA]</scope>
    <source>
        <strain evidence="1">CG23_combo_of_CG06-09_8_20_14_all_36_12</strain>
    </source>
</reference>
<sequence>MTADWLKKFFSRENTDLKERIFSKSPFSHDETKKIWEKYFRFTPLKLQLPLKKYGLDKKKVLDVGSAWGEFLIHFGEGSKGVEINDKEVSFSRAIGLNVDQYNVEDEWREAPKSFDAVWFSNVLEHIVAPHAVLRNFHKALKDGGLLFIRVPTIPSNIFYIFLNKIFLGFLGYRAEQHINAFTRQTLEFTIDRAGFEIIESNIFVPPIKWLNSLINPFLKDAASFITTIARKKDFTYSSKRPLTHNPKWI</sequence>
<proteinExistence type="predicted"/>